<sequence>MVLNVNNIPVARTQSSQSHEHSDVLDRLRNANPNNVWSGNHYTQMRGLAMGQRLAASLAIAFTPKVEAPVLDLRPLLYCRTLNEYFYKHGKASDQSLCDFSGSHNFDSVWMWSDACSLKKH</sequence>
<comment type="caution">
    <text evidence="1">The sequence shown here is derived from an EMBL/GenBank/DDBJ whole genome shotgun (WGS) entry which is preliminary data.</text>
</comment>
<accession>A0AAD5R3L5</accession>
<gene>
    <name evidence="1" type="ORF">KIN20_030038</name>
</gene>
<dbReference type="Proteomes" id="UP001196413">
    <property type="component" value="Unassembled WGS sequence"/>
</dbReference>
<name>A0AAD5R3L5_PARTN</name>
<reference evidence="1" key="1">
    <citation type="submission" date="2021-06" db="EMBL/GenBank/DDBJ databases">
        <title>Parelaphostrongylus tenuis whole genome reference sequence.</title>
        <authorList>
            <person name="Garwood T.J."/>
            <person name="Larsen P.A."/>
            <person name="Fountain-Jones N.M."/>
            <person name="Garbe J.R."/>
            <person name="Macchietto M.G."/>
            <person name="Kania S.A."/>
            <person name="Gerhold R.W."/>
            <person name="Richards J.E."/>
            <person name="Wolf T.M."/>
        </authorList>
    </citation>
    <scope>NUCLEOTIDE SEQUENCE</scope>
    <source>
        <strain evidence="1">MNPRO001-30</strain>
        <tissue evidence="1">Meninges</tissue>
    </source>
</reference>
<evidence type="ECO:0000313" key="2">
    <source>
        <dbReference type="Proteomes" id="UP001196413"/>
    </source>
</evidence>
<protein>
    <submittedName>
        <fullName evidence="1">Uncharacterized protein</fullName>
    </submittedName>
</protein>
<dbReference type="AlphaFoldDB" id="A0AAD5R3L5"/>
<evidence type="ECO:0000313" key="1">
    <source>
        <dbReference type="EMBL" id="KAJ1368763.1"/>
    </source>
</evidence>
<proteinExistence type="predicted"/>
<dbReference type="EMBL" id="JAHQIW010006298">
    <property type="protein sequence ID" value="KAJ1368763.1"/>
    <property type="molecule type" value="Genomic_DNA"/>
</dbReference>
<organism evidence="1 2">
    <name type="scientific">Parelaphostrongylus tenuis</name>
    <name type="common">Meningeal worm</name>
    <dbReference type="NCBI Taxonomy" id="148309"/>
    <lineage>
        <taxon>Eukaryota</taxon>
        <taxon>Metazoa</taxon>
        <taxon>Ecdysozoa</taxon>
        <taxon>Nematoda</taxon>
        <taxon>Chromadorea</taxon>
        <taxon>Rhabditida</taxon>
        <taxon>Rhabditina</taxon>
        <taxon>Rhabditomorpha</taxon>
        <taxon>Strongyloidea</taxon>
        <taxon>Metastrongylidae</taxon>
        <taxon>Parelaphostrongylus</taxon>
    </lineage>
</organism>
<keyword evidence="2" id="KW-1185">Reference proteome</keyword>